<feature type="domain" description="Protein kinase" evidence="3">
    <location>
        <begin position="250"/>
        <end position="529"/>
    </location>
</feature>
<dbReference type="GO" id="GO:0005524">
    <property type="term" value="F:ATP binding"/>
    <property type="evidence" value="ECO:0007669"/>
    <property type="project" value="InterPro"/>
</dbReference>
<gene>
    <name evidence="4" type="primary">Prag1_1</name>
    <name evidence="4" type="ORF">GTO96_0003307</name>
</gene>
<dbReference type="GO" id="GO:0004672">
    <property type="term" value="F:protein kinase activity"/>
    <property type="evidence" value="ECO:0007669"/>
    <property type="project" value="InterPro"/>
</dbReference>
<comment type="similarity">
    <text evidence="1">Belongs to the protein kinase superfamily.</text>
</comment>
<feature type="region of interest" description="Disordered" evidence="2">
    <location>
        <begin position="1"/>
        <end position="122"/>
    </location>
</feature>
<accession>A0A8X7X9F6</accession>
<keyword evidence="5" id="KW-1185">Reference proteome</keyword>
<name>A0A8X7X9F6_POLSE</name>
<feature type="non-terminal residue" evidence="4">
    <location>
        <position position="1"/>
    </location>
</feature>
<evidence type="ECO:0000256" key="2">
    <source>
        <dbReference type="SAM" id="MobiDB-lite"/>
    </source>
</evidence>
<evidence type="ECO:0000256" key="1">
    <source>
        <dbReference type="ARBA" id="ARBA00038349"/>
    </source>
</evidence>
<feature type="non-terminal residue" evidence="4">
    <location>
        <position position="608"/>
    </location>
</feature>
<dbReference type="PANTHER" id="PTHR22972:SF8">
    <property type="entry name" value="PROTEIN KINASE DOMAIN-CONTAINING PROTEIN"/>
    <property type="match status" value="1"/>
</dbReference>
<proteinExistence type="inferred from homology"/>
<dbReference type="OrthoDB" id="8777612at2759"/>
<comment type="caution">
    <text evidence="4">The sequence shown here is derived from an EMBL/GenBank/DDBJ whole genome shotgun (WGS) entry which is preliminary data.</text>
</comment>
<dbReference type="EMBL" id="JAATIS010003638">
    <property type="protein sequence ID" value="KAG2463881.1"/>
    <property type="molecule type" value="Genomic_DNA"/>
</dbReference>
<dbReference type="SMART" id="SM00220">
    <property type="entry name" value="S_TKc"/>
    <property type="match status" value="1"/>
</dbReference>
<evidence type="ECO:0000313" key="5">
    <source>
        <dbReference type="Proteomes" id="UP000886611"/>
    </source>
</evidence>
<sequence>MDSSSGQRDARLPPALPAKLRRQRYSAASMSSSGSSIGTEMEGSSPAFSPGPEAIFTATDQQAEGSKQATSDATYVNVGFRRHTPPSSSRCHWANHKALSHDSPQGEAQKPPPLPRKLTRAHSVPGGSLFPTQFMHTSPSPGQLGPIYCPSESEPPPVFTAPRSPLYCSSFPQSPTMGVPRAAMSELNFDTPDQDLKKYFTDLHNRELVHQELMERNRLSLRDIAAHLEAQLQEEILQQDDHEVPMDLQLAKEEALCESGDALYYAACSATSVEKLFTIKVYKVPPGPDVELNIQKELPPHFNVQKLHAHFHFGLPVTDNNNVALDNDEGQLPRSPISVVGEAPAETLQDFVRRSSSLHATQPLIYERLICLLLLQLCEGLQHLKSHKVTHCALRLENLLLLPTTQDHELPRLLISNFSRAKQKCVGQNQDGYCNQDRLAPELISVSQYKKADEFQLGILIYECLHQSNPFASSIELSDGEYRPQDLPSIPQNTIYSSGLQKLSHLLLEPEPATRMPVSEAKCVLQALLWGPREDLFHENQMTPFLTSNWIEVKRCVLMLRQAETAIERKALRADLEHWLMVRYFTTATPQTIFHAAHQLQLFRLQDP</sequence>
<organism evidence="4 5">
    <name type="scientific">Polypterus senegalus</name>
    <name type="common">Senegal bichir</name>
    <dbReference type="NCBI Taxonomy" id="55291"/>
    <lineage>
        <taxon>Eukaryota</taxon>
        <taxon>Metazoa</taxon>
        <taxon>Chordata</taxon>
        <taxon>Craniata</taxon>
        <taxon>Vertebrata</taxon>
        <taxon>Euteleostomi</taxon>
        <taxon>Actinopterygii</taxon>
        <taxon>Polypteriformes</taxon>
        <taxon>Polypteridae</taxon>
        <taxon>Polypterus</taxon>
    </lineage>
</organism>
<evidence type="ECO:0000313" key="4">
    <source>
        <dbReference type="EMBL" id="KAG2463881.1"/>
    </source>
</evidence>
<dbReference type="Proteomes" id="UP000886611">
    <property type="component" value="Unassembled WGS sequence"/>
</dbReference>
<dbReference type="PANTHER" id="PTHR22972">
    <property type="entry name" value="SERINE/THREONINE PROTEIN KINASE"/>
    <property type="match status" value="1"/>
</dbReference>
<dbReference type="Pfam" id="PF00069">
    <property type="entry name" value="Pkinase"/>
    <property type="match status" value="1"/>
</dbReference>
<dbReference type="Gene3D" id="1.10.510.10">
    <property type="entry name" value="Transferase(Phosphotransferase) domain 1"/>
    <property type="match status" value="1"/>
</dbReference>
<feature type="compositionally biased region" description="Polar residues" evidence="2">
    <location>
        <begin position="58"/>
        <end position="74"/>
    </location>
</feature>
<keyword evidence="4" id="KW-0418">Kinase</keyword>
<dbReference type="InterPro" id="IPR011009">
    <property type="entry name" value="Kinase-like_dom_sf"/>
</dbReference>
<evidence type="ECO:0000259" key="3">
    <source>
        <dbReference type="PROSITE" id="PS50011"/>
    </source>
</evidence>
<dbReference type="AlphaFoldDB" id="A0A8X7X9F6"/>
<dbReference type="InterPro" id="IPR051511">
    <property type="entry name" value="MitoQC_Scaffold_Kinases"/>
</dbReference>
<dbReference type="InterPro" id="IPR000719">
    <property type="entry name" value="Prot_kinase_dom"/>
</dbReference>
<dbReference type="SUPFAM" id="SSF56112">
    <property type="entry name" value="Protein kinase-like (PK-like)"/>
    <property type="match status" value="1"/>
</dbReference>
<protein>
    <submittedName>
        <fullName evidence="4">PRAG1 kinase</fullName>
    </submittedName>
</protein>
<reference evidence="4 5" key="1">
    <citation type="journal article" date="2021" name="Cell">
        <title>Tracing the genetic footprints of vertebrate landing in non-teleost ray-finned fishes.</title>
        <authorList>
            <person name="Bi X."/>
            <person name="Wang K."/>
            <person name="Yang L."/>
            <person name="Pan H."/>
            <person name="Jiang H."/>
            <person name="Wei Q."/>
            <person name="Fang M."/>
            <person name="Yu H."/>
            <person name="Zhu C."/>
            <person name="Cai Y."/>
            <person name="He Y."/>
            <person name="Gan X."/>
            <person name="Zeng H."/>
            <person name="Yu D."/>
            <person name="Zhu Y."/>
            <person name="Jiang H."/>
            <person name="Qiu Q."/>
            <person name="Yang H."/>
            <person name="Zhang Y.E."/>
            <person name="Wang W."/>
            <person name="Zhu M."/>
            <person name="He S."/>
            <person name="Zhang G."/>
        </authorList>
    </citation>
    <scope>NUCLEOTIDE SEQUENCE [LARGE SCALE GENOMIC DNA]</scope>
    <source>
        <strain evidence="4">Bchr_013</strain>
    </source>
</reference>
<keyword evidence="4" id="KW-0808">Transferase</keyword>
<dbReference type="PROSITE" id="PS50011">
    <property type="entry name" value="PROTEIN_KINASE_DOM"/>
    <property type="match status" value="1"/>
</dbReference>
<feature type="compositionally biased region" description="Low complexity" evidence="2">
    <location>
        <begin position="26"/>
        <end position="45"/>
    </location>
</feature>